<proteinExistence type="predicted"/>
<comment type="caution">
    <text evidence="2">The sequence shown here is derived from an EMBL/GenBank/DDBJ whole genome shotgun (WGS) entry which is preliminary data.</text>
</comment>
<keyword evidence="1" id="KW-0472">Membrane</keyword>
<keyword evidence="1" id="KW-1133">Transmembrane helix</keyword>
<reference evidence="2 3" key="1">
    <citation type="submission" date="2016-06" db="EMBL/GenBank/DDBJ databases">
        <authorList>
            <person name="Kjaerup R.B."/>
            <person name="Dalgaard T.S."/>
            <person name="Juul-Madsen H.R."/>
        </authorList>
    </citation>
    <scope>NUCLEOTIDE SEQUENCE [LARGE SCALE GENOMIC DNA]</scope>
    <source>
        <strain evidence="2 3">E2464</strain>
    </source>
</reference>
<feature type="transmembrane region" description="Helical" evidence="1">
    <location>
        <begin position="160"/>
        <end position="177"/>
    </location>
</feature>
<feature type="transmembrane region" description="Helical" evidence="1">
    <location>
        <begin position="318"/>
        <end position="337"/>
    </location>
</feature>
<feature type="transmembrane region" description="Helical" evidence="1">
    <location>
        <begin position="106"/>
        <end position="125"/>
    </location>
</feature>
<evidence type="ECO:0000256" key="1">
    <source>
        <dbReference type="SAM" id="Phobius"/>
    </source>
</evidence>
<feature type="transmembrane region" description="Helical" evidence="1">
    <location>
        <begin position="343"/>
        <end position="367"/>
    </location>
</feature>
<evidence type="ECO:0008006" key="4">
    <source>
        <dbReference type="Google" id="ProtNLM"/>
    </source>
</evidence>
<gene>
    <name evidence="2" type="ORF">A5685_18160</name>
</gene>
<sequence length="516" mass="55447">MAAAPTRLFRIDARAAALFAVCCGGLLVLLLVRNHGLFGHPVYEAGDPAANSILTMQAKHFALLTGHYSRVGFHHPGPAFFYVQAAGEWLLHDVTGVVPAAYNGQAIAIMALNATLIALALTILYSWVRSAPAVLTAAGITLIFLAEHPQLVCSTWMPHACFAPFFLYLVAVASVAAGRLRHLWIMVLAGGLLVHGHAEFRLLVPLLALAALVPQRRQLLTQRRDMLVAAAVLALFLLPMVLNVILHWPGEIPQYLAYGHRAPNPPVAAARFLVQFWGPGPALGAVFLVALFAADLALVRKLSHPGVDEAVYDFSRRLLRVTAVATALFAFYCWYGVDHLWQSYIGVFSYALPLALLILGSSALVVLAMSRPEPVARRLPAGVAAVSLAVGVVLALTTVSLRRDRDELTGVPIALDYLVAHAHGKPIVLQTRTDESWADALALLDAATRDGRRACLAQERWRLQATPEFMCTPQELAGGSRFTLSRVDPVAPGVPVVPNLNPIPASYPPSAIIAAG</sequence>
<dbReference type="EMBL" id="LZJS01000016">
    <property type="protein sequence ID" value="OBH66049.1"/>
    <property type="molecule type" value="Genomic_DNA"/>
</dbReference>
<organism evidence="2 3">
    <name type="scientific">Mycobacterium colombiense</name>
    <dbReference type="NCBI Taxonomy" id="339268"/>
    <lineage>
        <taxon>Bacteria</taxon>
        <taxon>Bacillati</taxon>
        <taxon>Actinomycetota</taxon>
        <taxon>Actinomycetes</taxon>
        <taxon>Mycobacteriales</taxon>
        <taxon>Mycobacteriaceae</taxon>
        <taxon>Mycobacterium</taxon>
        <taxon>Mycobacterium avium complex (MAC)</taxon>
    </lineage>
</organism>
<feature type="transmembrane region" description="Helical" evidence="1">
    <location>
        <begin position="276"/>
        <end position="298"/>
    </location>
</feature>
<dbReference type="AlphaFoldDB" id="A0A1A2SPF4"/>
<accession>A0A1A2SPF4</accession>
<dbReference type="Proteomes" id="UP000093861">
    <property type="component" value="Unassembled WGS sequence"/>
</dbReference>
<evidence type="ECO:0000313" key="2">
    <source>
        <dbReference type="EMBL" id="OBH66049.1"/>
    </source>
</evidence>
<protein>
    <recommendedName>
        <fullName evidence="4">Glycosyltransferase RgtA/B/C/D-like domain-containing protein</fullName>
    </recommendedName>
</protein>
<keyword evidence="1" id="KW-0812">Transmembrane</keyword>
<feature type="transmembrane region" description="Helical" evidence="1">
    <location>
        <begin position="131"/>
        <end position="148"/>
    </location>
</feature>
<feature type="transmembrane region" description="Helical" evidence="1">
    <location>
        <begin position="226"/>
        <end position="246"/>
    </location>
</feature>
<feature type="transmembrane region" description="Helical" evidence="1">
    <location>
        <begin position="15"/>
        <end position="32"/>
    </location>
</feature>
<feature type="transmembrane region" description="Helical" evidence="1">
    <location>
        <begin position="379"/>
        <end position="401"/>
    </location>
</feature>
<evidence type="ECO:0000313" key="3">
    <source>
        <dbReference type="Proteomes" id="UP000093861"/>
    </source>
</evidence>
<name>A0A1A2SPF4_9MYCO</name>